<dbReference type="PANTHER" id="PTHR11686:SF9">
    <property type="entry name" value="RE13973P"/>
    <property type="match status" value="1"/>
</dbReference>
<gene>
    <name evidence="1" type="ORF">THAOC_04513</name>
</gene>
<dbReference type="InterPro" id="IPR043137">
    <property type="entry name" value="GGT_ssub_C"/>
</dbReference>
<dbReference type="GO" id="GO:0036374">
    <property type="term" value="F:glutathione hydrolase activity"/>
    <property type="evidence" value="ECO:0007669"/>
    <property type="project" value="InterPro"/>
</dbReference>
<dbReference type="GO" id="GO:0006751">
    <property type="term" value="P:glutathione catabolic process"/>
    <property type="evidence" value="ECO:0007669"/>
    <property type="project" value="InterPro"/>
</dbReference>
<comment type="caution">
    <text evidence="1">The sequence shown here is derived from an EMBL/GenBank/DDBJ whole genome shotgun (WGS) entry which is preliminary data.</text>
</comment>
<dbReference type="Gene3D" id="3.60.20.40">
    <property type="match status" value="1"/>
</dbReference>
<dbReference type="SUPFAM" id="SSF56235">
    <property type="entry name" value="N-terminal nucleophile aminohydrolases (Ntn hydrolases)"/>
    <property type="match status" value="1"/>
</dbReference>
<dbReference type="OrthoDB" id="2015213at2759"/>
<dbReference type="GO" id="GO:0005886">
    <property type="term" value="C:plasma membrane"/>
    <property type="evidence" value="ECO:0007669"/>
    <property type="project" value="TreeGrafter"/>
</dbReference>
<protein>
    <submittedName>
        <fullName evidence="1">Uncharacterized protein</fullName>
    </submittedName>
</protein>
<keyword evidence="2" id="KW-1185">Reference proteome</keyword>
<dbReference type="Pfam" id="PF01019">
    <property type="entry name" value="G_glu_transpept"/>
    <property type="match status" value="1"/>
</dbReference>
<dbReference type="Proteomes" id="UP000266841">
    <property type="component" value="Unassembled WGS sequence"/>
</dbReference>
<evidence type="ECO:0000313" key="2">
    <source>
        <dbReference type="Proteomes" id="UP000266841"/>
    </source>
</evidence>
<dbReference type="EMBL" id="AGNL01004164">
    <property type="protein sequence ID" value="EJK73846.1"/>
    <property type="molecule type" value="Genomic_DNA"/>
</dbReference>
<dbReference type="PANTHER" id="PTHR11686">
    <property type="entry name" value="GAMMA GLUTAMYL TRANSPEPTIDASE"/>
    <property type="match status" value="1"/>
</dbReference>
<dbReference type="InterPro" id="IPR029055">
    <property type="entry name" value="Ntn_hydrolases_N"/>
</dbReference>
<accession>K0TJ15</accession>
<proteinExistence type="predicted"/>
<dbReference type="InterPro" id="IPR000101">
    <property type="entry name" value="GGT_peptidase"/>
</dbReference>
<dbReference type="AlphaFoldDB" id="K0TJ15"/>
<name>K0TJ15_THAOC</name>
<reference evidence="1 2" key="1">
    <citation type="journal article" date="2012" name="Genome Biol.">
        <title>Genome and low-iron response of an oceanic diatom adapted to chronic iron limitation.</title>
        <authorList>
            <person name="Lommer M."/>
            <person name="Specht M."/>
            <person name="Roy A.S."/>
            <person name="Kraemer L."/>
            <person name="Andreson R."/>
            <person name="Gutowska M.A."/>
            <person name="Wolf J."/>
            <person name="Bergner S.V."/>
            <person name="Schilhabel M.B."/>
            <person name="Klostermeier U.C."/>
            <person name="Beiko R.G."/>
            <person name="Rosenstiel P."/>
            <person name="Hippler M."/>
            <person name="Laroche J."/>
        </authorList>
    </citation>
    <scope>NUCLEOTIDE SEQUENCE [LARGE SCALE GENOMIC DNA]</scope>
    <source>
        <strain evidence="1 2">CCMP1005</strain>
    </source>
</reference>
<evidence type="ECO:0000313" key="1">
    <source>
        <dbReference type="EMBL" id="EJK73846.1"/>
    </source>
</evidence>
<sequence length="101" mass="10828">MQTIINVCILGLDLYESVASPRIHNQLLYHGAEASNVEEGHLPQGPLVAVSDRTRSALARRGHALIPTDFLGAVQAVAIDPETNEMIAVSDVRKQGKPAGF</sequence>
<organism evidence="1 2">
    <name type="scientific">Thalassiosira oceanica</name>
    <name type="common">Marine diatom</name>
    <dbReference type="NCBI Taxonomy" id="159749"/>
    <lineage>
        <taxon>Eukaryota</taxon>
        <taxon>Sar</taxon>
        <taxon>Stramenopiles</taxon>
        <taxon>Ochrophyta</taxon>
        <taxon>Bacillariophyta</taxon>
        <taxon>Coscinodiscophyceae</taxon>
        <taxon>Thalassiosirophycidae</taxon>
        <taxon>Thalassiosirales</taxon>
        <taxon>Thalassiosiraceae</taxon>
        <taxon>Thalassiosira</taxon>
    </lineage>
</organism>